<dbReference type="InterPro" id="IPR050109">
    <property type="entry name" value="HTH-type_TetR-like_transc_reg"/>
</dbReference>
<feature type="DNA-binding region" description="H-T-H motif" evidence="4">
    <location>
        <begin position="41"/>
        <end position="60"/>
    </location>
</feature>
<keyword evidence="1" id="KW-0805">Transcription regulation</keyword>
<dbReference type="InterPro" id="IPR001647">
    <property type="entry name" value="HTH_TetR"/>
</dbReference>
<dbReference type="OrthoDB" id="9779746at2"/>
<dbReference type="InterPro" id="IPR009057">
    <property type="entry name" value="Homeodomain-like_sf"/>
</dbReference>
<dbReference type="SUPFAM" id="SSF46689">
    <property type="entry name" value="Homeodomain-like"/>
    <property type="match status" value="1"/>
</dbReference>
<dbReference type="GO" id="GO:0003700">
    <property type="term" value="F:DNA-binding transcription factor activity"/>
    <property type="evidence" value="ECO:0007669"/>
    <property type="project" value="TreeGrafter"/>
</dbReference>
<keyword evidence="8" id="KW-1185">Reference proteome</keyword>
<dbReference type="GO" id="GO:0000976">
    <property type="term" value="F:transcription cis-regulatory region binding"/>
    <property type="evidence" value="ECO:0007669"/>
    <property type="project" value="TreeGrafter"/>
</dbReference>
<dbReference type="InterPro" id="IPR023772">
    <property type="entry name" value="DNA-bd_HTH_TetR-type_CS"/>
</dbReference>
<gene>
    <name evidence="7" type="ORF">C8N35_11098</name>
</gene>
<evidence type="ECO:0000313" key="8">
    <source>
        <dbReference type="Proteomes" id="UP000244081"/>
    </source>
</evidence>
<evidence type="ECO:0000256" key="3">
    <source>
        <dbReference type="ARBA" id="ARBA00023163"/>
    </source>
</evidence>
<accession>A0A2T5V1I3</accession>
<name>A0A2T5V1I3_9HYPH</name>
<proteinExistence type="predicted"/>
<dbReference type="PROSITE" id="PS50977">
    <property type="entry name" value="HTH_TETR_2"/>
    <property type="match status" value="1"/>
</dbReference>
<evidence type="ECO:0000256" key="5">
    <source>
        <dbReference type="SAM" id="MobiDB-lite"/>
    </source>
</evidence>
<dbReference type="SUPFAM" id="SSF48498">
    <property type="entry name" value="Tetracyclin repressor-like, C-terminal domain"/>
    <property type="match status" value="1"/>
</dbReference>
<keyword evidence="3" id="KW-0804">Transcription</keyword>
<evidence type="ECO:0000256" key="1">
    <source>
        <dbReference type="ARBA" id="ARBA00023015"/>
    </source>
</evidence>
<evidence type="ECO:0000313" key="7">
    <source>
        <dbReference type="EMBL" id="PTW57619.1"/>
    </source>
</evidence>
<reference evidence="7 8" key="1">
    <citation type="submission" date="2018-04" db="EMBL/GenBank/DDBJ databases">
        <title>Genomic Encyclopedia of Archaeal and Bacterial Type Strains, Phase II (KMG-II): from individual species to whole genera.</title>
        <authorList>
            <person name="Goeker M."/>
        </authorList>
    </citation>
    <scope>NUCLEOTIDE SEQUENCE [LARGE SCALE GENOMIC DNA]</scope>
    <source>
        <strain evidence="7 8">DSM 23382</strain>
    </source>
</reference>
<comment type="caution">
    <text evidence="7">The sequence shown here is derived from an EMBL/GenBank/DDBJ whole genome shotgun (WGS) entry which is preliminary data.</text>
</comment>
<feature type="domain" description="HTH tetR-type" evidence="6">
    <location>
        <begin position="18"/>
        <end position="78"/>
    </location>
</feature>
<dbReference type="RefSeq" id="WP_107991497.1">
    <property type="nucleotide sequence ID" value="NZ_QAYG01000010.1"/>
</dbReference>
<dbReference type="PANTHER" id="PTHR30055:SF240">
    <property type="entry name" value="HTH-TYPE TRANSCRIPTIONAL REGULATOR ACRR"/>
    <property type="match status" value="1"/>
</dbReference>
<protein>
    <submittedName>
        <fullName evidence="7">TetR family transcriptional regulator</fullName>
    </submittedName>
</protein>
<dbReference type="InterPro" id="IPR041490">
    <property type="entry name" value="KstR2_TetR_C"/>
</dbReference>
<evidence type="ECO:0000256" key="4">
    <source>
        <dbReference type="PROSITE-ProRule" id="PRU00335"/>
    </source>
</evidence>
<sequence>MSTQDTPSPRPGRPSTMRDPRRTICDAAAALFAAKGYDATSLQDVASAVGVTKAGLYHYFATKQDLFDTIVLAVLSDMLDWARARVDVAARPADQVAAFMAGHAAYFAANRDHYRAAFIGRGGDLYVFTPEQMAARRAYTDFLTRILEEGRAAGDFAFEDAPLVARGILGMLNWMTRWYNPTGRKGAEEIAADYASIVLKGIATD</sequence>
<dbReference type="AlphaFoldDB" id="A0A2T5V1I3"/>
<dbReference type="PANTHER" id="PTHR30055">
    <property type="entry name" value="HTH-TYPE TRANSCRIPTIONAL REGULATOR RUTR"/>
    <property type="match status" value="1"/>
</dbReference>
<dbReference type="InterPro" id="IPR036271">
    <property type="entry name" value="Tet_transcr_reg_TetR-rel_C_sf"/>
</dbReference>
<dbReference type="Pfam" id="PF17932">
    <property type="entry name" value="TetR_C_24"/>
    <property type="match status" value="1"/>
</dbReference>
<evidence type="ECO:0000256" key="2">
    <source>
        <dbReference type="ARBA" id="ARBA00023125"/>
    </source>
</evidence>
<dbReference type="Gene3D" id="1.10.357.10">
    <property type="entry name" value="Tetracycline Repressor, domain 2"/>
    <property type="match status" value="1"/>
</dbReference>
<keyword evidence="2 4" id="KW-0238">DNA-binding</keyword>
<organism evidence="7 8">
    <name type="scientific">Breoghania corrubedonensis</name>
    <dbReference type="NCBI Taxonomy" id="665038"/>
    <lineage>
        <taxon>Bacteria</taxon>
        <taxon>Pseudomonadati</taxon>
        <taxon>Pseudomonadota</taxon>
        <taxon>Alphaproteobacteria</taxon>
        <taxon>Hyphomicrobiales</taxon>
        <taxon>Stappiaceae</taxon>
        <taxon>Breoghania</taxon>
    </lineage>
</organism>
<evidence type="ECO:0000259" key="6">
    <source>
        <dbReference type="PROSITE" id="PS50977"/>
    </source>
</evidence>
<dbReference type="PRINTS" id="PR00455">
    <property type="entry name" value="HTHTETR"/>
</dbReference>
<feature type="region of interest" description="Disordered" evidence="5">
    <location>
        <begin position="1"/>
        <end position="20"/>
    </location>
</feature>
<dbReference type="Pfam" id="PF00440">
    <property type="entry name" value="TetR_N"/>
    <property type="match status" value="1"/>
</dbReference>
<dbReference type="PROSITE" id="PS01081">
    <property type="entry name" value="HTH_TETR_1"/>
    <property type="match status" value="1"/>
</dbReference>
<dbReference type="Proteomes" id="UP000244081">
    <property type="component" value="Unassembled WGS sequence"/>
</dbReference>
<dbReference type="EMBL" id="QAYG01000010">
    <property type="protein sequence ID" value="PTW57619.1"/>
    <property type="molecule type" value="Genomic_DNA"/>
</dbReference>